<proteinExistence type="predicted"/>
<keyword evidence="2" id="KW-1185">Reference proteome</keyword>
<gene>
    <name evidence="1" type="ORF">F5148DRAFT_1153116</name>
</gene>
<reference evidence="1" key="1">
    <citation type="submission" date="2021-03" db="EMBL/GenBank/DDBJ databases">
        <title>Evolutionary priming and transition to the ectomycorrhizal habit in an iconic lineage of mushroom-forming fungi: is preadaptation a requirement?</title>
        <authorList>
            <consortium name="DOE Joint Genome Institute"/>
            <person name="Looney B.P."/>
            <person name="Miyauchi S."/>
            <person name="Morin E."/>
            <person name="Drula E."/>
            <person name="Courty P.E."/>
            <person name="Chicoki N."/>
            <person name="Fauchery L."/>
            <person name="Kohler A."/>
            <person name="Kuo A."/>
            <person name="LaButti K."/>
            <person name="Pangilinan J."/>
            <person name="Lipzen A."/>
            <person name="Riley R."/>
            <person name="Andreopoulos W."/>
            <person name="He G."/>
            <person name="Johnson J."/>
            <person name="Barry K.W."/>
            <person name="Grigoriev I.V."/>
            <person name="Nagy L."/>
            <person name="Hibbett D."/>
            <person name="Henrissat B."/>
            <person name="Matheny P.B."/>
            <person name="Labbe J."/>
            <person name="Martin A.F."/>
        </authorList>
    </citation>
    <scope>NUCLEOTIDE SEQUENCE</scope>
    <source>
        <strain evidence="1">BPL698</strain>
    </source>
</reference>
<comment type="caution">
    <text evidence="1">The sequence shown here is derived from an EMBL/GenBank/DDBJ whole genome shotgun (WGS) entry which is preliminary data.</text>
</comment>
<evidence type="ECO:0000313" key="1">
    <source>
        <dbReference type="EMBL" id="KAI9449462.1"/>
    </source>
</evidence>
<name>A0ACC0TVV5_9AGAM</name>
<protein>
    <submittedName>
        <fullName evidence="1">Uncharacterized protein</fullName>
    </submittedName>
</protein>
<dbReference type="Proteomes" id="UP001207468">
    <property type="component" value="Unassembled WGS sequence"/>
</dbReference>
<organism evidence="1 2">
    <name type="scientific">Russula earlei</name>
    <dbReference type="NCBI Taxonomy" id="71964"/>
    <lineage>
        <taxon>Eukaryota</taxon>
        <taxon>Fungi</taxon>
        <taxon>Dikarya</taxon>
        <taxon>Basidiomycota</taxon>
        <taxon>Agaricomycotina</taxon>
        <taxon>Agaricomycetes</taxon>
        <taxon>Russulales</taxon>
        <taxon>Russulaceae</taxon>
        <taxon>Russula</taxon>
    </lineage>
</organism>
<evidence type="ECO:0000313" key="2">
    <source>
        <dbReference type="Proteomes" id="UP001207468"/>
    </source>
</evidence>
<sequence length="107" mass="11611">MSGAFTSEPDERCSRPGKTVEAVRWDTMVSGRLRSKENGGERQGSKGGGDERKDKRDDVGIVGMKGGWRVMAKATTESQCKQNGGWKAGCSASTDRREENDGDIILD</sequence>
<accession>A0ACC0TVV5</accession>
<dbReference type="EMBL" id="JAGFNK010000501">
    <property type="protein sequence ID" value="KAI9449462.1"/>
    <property type="molecule type" value="Genomic_DNA"/>
</dbReference>